<name>A0ABQ6BCT8_9BRAD</name>
<sequence>MAPAVDESVVTMSRAMLAASGFRQNGAATPQIQERATAPTGSEEENDVLGQPRFGELTTGWTGQDQTLHRPT</sequence>
<proteinExistence type="predicted"/>
<feature type="region of interest" description="Disordered" evidence="1">
    <location>
        <begin position="21"/>
        <end position="72"/>
    </location>
</feature>
<accession>A0ABQ6BCT8</accession>
<comment type="caution">
    <text evidence="2">The sequence shown here is derived from an EMBL/GenBank/DDBJ whole genome shotgun (WGS) entry which is preliminary data.</text>
</comment>
<protein>
    <submittedName>
        <fullName evidence="2">Uncharacterized protein</fullName>
    </submittedName>
</protein>
<reference evidence="3" key="1">
    <citation type="journal article" date="2019" name="Int. J. Syst. Evol. Microbiol.">
        <title>The Global Catalogue of Microorganisms (GCM) 10K type strain sequencing project: providing services to taxonomists for standard genome sequencing and annotation.</title>
        <authorList>
            <consortium name="The Broad Institute Genomics Platform"/>
            <consortium name="The Broad Institute Genome Sequencing Center for Infectious Disease"/>
            <person name="Wu L."/>
            <person name="Ma J."/>
        </authorList>
    </citation>
    <scope>NUCLEOTIDE SEQUENCE [LARGE SCALE GENOMIC DNA]</scope>
    <source>
        <strain evidence="3">NBRC 102520</strain>
    </source>
</reference>
<dbReference type="Proteomes" id="UP001156905">
    <property type="component" value="Unassembled WGS sequence"/>
</dbReference>
<feature type="compositionally biased region" description="Polar residues" evidence="1">
    <location>
        <begin position="22"/>
        <end position="34"/>
    </location>
</feature>
<keyword evidence="3" id="KW-1185">Reference proteome</keyword>
<evidence type="ECO:0000256" key="1">
    <source>
        <dbReference type="SAM" id="MobiDB-lite"/>
    </source>
</evidence>
<evidence type="ECO:0000313" key="2">
    <source>
        <dbReference type="EMBL" id="GLR90745.1"/>
    </source>
</evidence>
<gene>
    <name evidence="2" type="ORF">GCM10007857_74600</name>
</gene>
<dbReference type="EMBL" id="BSOW01000037">
    <property type="protein sequence ID" value="GLR90745.1"/>
    <property type="molecule type" value="Genomic_DNA"/>
</dbReference>
<organism evidence="2 3">
    <name type="scientific">Bradyrhizobium iriomotense</name>
    <dbReference type="NCBI Taxonomy" id="441950"/>
    <lineage>
        <taxon>Bacteria</taxon>
        <taxon>Pseudomonadati</taxon>
        <taxon>Pseudomonadota</taxon>
        <taxon>Alphaproteobacteria</taxon>
        <taxon>Hyphomicrobiales</taxon>
        <taxon>Nitrobacteraceae</taxon>
        <taxon>Bradyrhizobium</taxon>
    </lineage>
</organism>
<evidence type="ECO:0000313" key="3">
    <source>
        <dbReference type="Proteomes" id="UP001156905"/>
    </source>
</evidence>